<evidence type="ECO:0000313" key="7">
    <source>
        <dbReference type="Proteomes" id="UP000321827"/>
    </source>
</evidence>
<dbReference type="OrthoDB" id="9798104at2"/>
<evidence type="ECO:0000256" key="3">
    <source>
        <dbReference type="ARBA" id="ARBA00023163"/>
    </source>
</evidence>
<dbReference type="Gene3D" id="2.60.120.10">
    <property type="entry name" value="Jelly Rolls"/>
    <property type="match status" value="1"/>
</dbReference>
<dbReference type="SMART" id="SM00100">
    <property type="entry name" value="cNMP"/>
    <property type="match status" value="1"/>
</dbReference>
<gene>
    <name evidence="6" type="ORF">ODE01S_15210</name>
</gene>
<dbReference type="Gene3D" id="1.10.10.10">
    <property type="entry name" value="Winged helix-like DNA-binding domain superfamily/Winged helix DNA-binding domain"/>
    <property type="match status" value="1"/>
</dbReference>
<dbReference type="InterPro" id="IPR012318">
    <property type="entry name" value="HTH_CRP"/>
</dbReference>
<feature type="domain" description="HTH crp-type" evidence="5">
    <location>
        <begin position="155"/>
        <end position="221"/>
    </location>
</feature>
<dbReference type="InterPro" id="IPR014710">
    <property type="entry name" value="RmlC-like_jellyroll"/>
</dbReference>
<evidence type="ECO:0000259" key="5">
    <source>
        <dbReference type="PROSITE" id="PS51063"/>
    </source>
</evidence>
<dbReference type="SMART" id="SM00419">
    <property type="entry name" value="HTH_CRP"/>
    <property type="match status" value="1"/>
</dbReference>
<dbReference type="AlphaFoldDB" id="A0A511RLY3"/>
<dbReference type="CDD" id="cd00038">
    <property type="entry name" value="CAP_ED"/>
    <property type="match status" value="1"/>
</dbReference>
<name>A0A511RLY3_9DEIN</name>
<dbReference type="InterPro" id="IPR018490">
    <property type="entry name" value="cNMP-bd_dom_sf"/>
</dbReference>
<dbReference type="Proteomes" id="UP000321827">
    <property type="component" value="Unassembled WGS sequence"/>
</dbReference>
<dbReference type="PROSITE" id="PS50042">
    <property type="entry name" value="CNMP_BINDING_3"/>
    <property type="match status" value="1"/>
</dbReference>
<evidence type="ECO:0000259" key="4">
    <source>
        <dbReference type="PROSITE" id="PS50042"/>
    </source>
</evidence>
<dbReference type="GO" id="GO:0005829">
    <property type="term" value="C:cytosol"/>
    <property type="evidence" value="ECO:0007669"/>
    <property type="project" value="TreeGrafter"/>
</dbReference>
<evidence type="ECO:0000256" key="1">
    <source>
        <dbReference type="ARBA" id="ARBA00023015"/>
    </source>
</evidence>
<dbReference type="Pfam" id="PF00027">
    <property type="entry name" value="cNMP_binding"/>
    <property type="match status" value="1"/>
</dbReference>
<dbReference type="PANTHER" id="PTHR24567:SF74">
    <property type="entry name" value="HTH-TYPE TRANSCRIPTIONAL REGULATOR ARCR"/>
    <property type="match status" value="1"/>
</dbReference>
<keyword evidence="2" id="KW-0238">DNA-binding</keyword>
<dbReference type="InterPro" id="IPR036390">
    <property type="entry name" value="WH_DNA-bd_sf"/>
</dbReference>
<feature type="domain" description="Cyclic nucleotide-binding" evidence="4">
    <location>
        <begin position="19"/>
        <end position="141"/>
    </location>
</feature>
<dbReference type="GO" id="GO:0003700">
    <property type="term" value="F:DNA-binding transcription factor activity"/>
    <property type="evidence" value="ECO:0007669"/>
    <property type="project" value="TreeGrafter"/>
</dbReference>
<dbReference type="InterPro" id="IPR050397">
    <property type="entry name" value="Env_Response_Regulators"/>
</dbReference>
<protein>
    <submittedName>
        <fullName evidence="6">Transcriptional regulator</fullName>
    </submittedName>
</protein>
<dbReference type="EMBL" id="BJXN01000009">
    <property type="protein sequence ID" value="GEM90087.1"/>
    <property type="molecule type" value="Genomic_DNA"/>
</dbReference>
<dbReference type="InterPro" id="IPR000595">
    <property type="entry name" value="cNMP-bd_dom"/>
</dbReference>
<evidence type="ECO:0000313" key="6">
    <source>
        <dbReference type="EMBL" id="GEM90087.1"/>
    </source>
</evidence>
<dbReference type="GO" id="GO:0003677">
    <property type="term" value="F:DNA binding"/>
    <property type="evidence" value="ECO:0007669"/>
    <property type="project" value="UniProtKB-KW"/>
</dbReference>
<comment type="caution">
    <text evidence="6">The sequence shown here is derived from an EMBL/GenBank/DDBJ whole genome shotgun (WGS) entry which is preliminary data.</text>
</comment>
<organism evidence="6 7">
    <name type="scientific">Oceanithermus desulfurans NBRC 100063</name>
    <dbReference type="NCBI Taxonomy" id="1227550"/>
    <lineage>
        <taxon>Bacteria</taxon>
        <taxon>Thermotogati</taxon>
        <taxon>Deinococcota</taxon>
        <taxon>Deinococci</taxon>
        <taxon>Thermales</taxon>
        <taxon>Thermaceae</taxon>
        <taxon>Oceanithermus</taxon>
    </lineage>
</organism>
<keyword evidence="1" id="KW-0805">Transcription regulation</keyword>
<dbReference type="SUPFAM" id="SSF46785">
    <property type="entry name" value="Winged helix' DNA-binding domain"/>
    <property type="match status" value="1"/>
</dbReference>
<reference evidence="6 7" key="1">
    <citation type="submission" date="2019-07" db="EMBL/GenBank/DDBJ databases">
        <title>Whole genome shotgun sequence of Oceanithermus desulfurans NBRC 100063.</title>
        <authorList>
            <person name="Hosoyama A."/>
            <person name="Uohara A."/>
            <person name="Ohji S."/>
            <person name="Ichikawa N."/>
        </authorList>
    </citation>
    <scope>NUCLEOTIDE SEQUENCE [LARGE SCALE GENOMIC DNA]</scope>
    <source>
        <strain evidence="6 7">NBRC 100063</strain>
    </source>
</reference>
<accession>A0A511RLY3</accession>
<dbReference type="Pfam" id="PF13545">
    <property type="entry name" value="HTH_Crp_2"/>
    <property type="match status" value="1"/>
</dbReference>
<proteinExistence type="predicted"/>
<keyword evidence="3" id="KW-0804">Transcription</keyword>
<dbReference type="PROSITE" id="PS51063">
    <property type="entry name" value="HTH_CRP_2"/>
    <property type="match status" value="1"/>
</dbReference>
<sequence length="229" mass="25722">MATGDTVQLVHQALRENSLFARLDAADLERVVQMASVRELAEGEALFHEGDVVEHTHVVADGLLRVFQVGPKGSRQLVLHMAGPPESIGEIAVLSERRHYPVTAEAALPSRVVRVPREGILQLMEERPRFTRALLRSVSERQFELLLLLRRVAFFEVQSRLAQYLLEQHATLGPGFPLPTNPELAALLGTVPEIVSRTLSRFYKQGWIRLEDRRVWVENEVTLIAVAKG</sequence>
<dbReference type="PANTHER" id="PTHR24567">
    <property type="entry name" value="CRP FAMILY TRANSCRIPTIONAL REGULATORY PROTEIN"/>
    <property type="match status" value="1"/>
</dbReference>
<evidence type="ECO:0000256" key="2">
    <source>
        <dbReference type="ARBA" id="ARBA00023125"/>
    </source>
</evidence>
<dbReference type="SUPFAM" id="SSF51206">
    <property type="entry name" value="cAMP-binding domain-like"/>
    <property type="match status" value="1"/>
</dbReference>
<dbReference type="InterPro" id="IPR036388">
    <property type="entry name" value="WH-like_DNA-bd_sf"/>
</dbReference>
<dbReference type="RefSeq" id="WP_147147519.1">
    <property type="nucleotide sequence ID" value="NZ_BJXN01000009.1"/>
</dbReference>